<comment type="subcellular location">
    <subcellularLocation>
        <location evidence="1">Membrane</location>
        <topology evidence="1">Multi-pass membrane protein</topology>
    </subcellularLocation>
</comment>
<dbReference type="RefSeq" id="WP_418891350.1">
    <property type="nucleotide sequence ID" value="NZ_JBEUWX010000002.1"/>
</dbReference>
<dbReference type="InterPro" id="IPR001204">
    <property type="entry name" value="Phos_transporter"/>
</dbReference>
<feature type="transmembrane region" description="Helical" evidence="6">
    <location>
        <begin position="256"/>
        <end position="278"/>
    </location>
</feature>
<feature type="transmembrane region" description="Helical" evidence="6">
    <location>
        <begin position="222"/>
        <end position="244"/>
    </location>
</feature>
<gene>
    <name evidence="7" type="ORF">ABCS64_08135</name>
</gene>
<organism evidence="7 8">
    <name type="scientific">Dentiradicibacter hellwigii</name>
    <dbReference type="NCBI Taxonomy" id="3149053"/>
    <lineage>
        <taxon>Bacteria</taxon>
        <taxon>Pseudomonadati</taxon>
        <taxon>Pseudomonadota</taxon>
        <taxon>Betaproteobacteria</taxon>
        <taxon>Rhodocyclales</taxon>
        <taxon>Rhodocyclaceae</taxon>
        <taxon>Dentiradicibacter</taxon>
    </lineage>
</organism>
<evidence type="ECO:0000256" key="2">
    <source>
        <dbReference type="ARBA" id="ARBA00022448"/>
    </source>
</evidence>
<feature type="transmembrane region" description="Helical" evidence="6">
    <location>
        <begin position="138"/>
        <end position="164"/>
    </location>
</feature>
<dbReference type="PANTHER" id="PTHR11101:SF80">
    <property type="entry name" value="PHOSPHATE TRANSPORTER"/>
    <property type="match status" value="1"/>
</dbReference>
<sequence length="336" mass="35489">MEHLNISLGVLALLLFMALAFDFMNGFHDAANAIATVVSTRVLKPHTAVVLAATCNAIAIFVFDLKVAATVGKGTIEATIIDHYVIFGALAGAIAWNVITWYYGIPSSSSHALIGGLIGPALVKAGPAALISGGIIKTIAFIFISPLLGVLLGSMMMILISWLFRRTPPRRVDIWSRRLQLISASAYALGHGGNDAQKTIGIIWMLLIAAGMTDLHASMPPLWVVIACHAVIGLGTVVGGWRIVKLMGQKITKLRPVGGFCAQTGGAVTLFFATWLGIPVSTTHTITGAIVGVGATRRLSAVRWGVAGTIVWAWILTIPCSALISALCWYVGRALI</sequence>
<feature type="transmembrane region" description="Helical" evidence="6">
    <location>
        <begin position="111"/>
        <end position="131"/>
    </location>
</feature>
<dbReference type="Pfam" id="PF01384">
    <property type="entry name" value="PHO4"/>
    <property type="match status" value="1"/>
</dbReference>
<dbReference type="Proteomes" id="UP001574673">
    <property type="component" value="Unassembled WGS sequence"/>
</dbReference>
<evidence type="ECO:0000256" key="6">
    <source>
        <dbReference type="SAM" id="Phobius"/>
    </source>
</evidence>
<name>A0ABV4UGC2_9RHOO</name>
<evidence type="ECO:0000256" key="3">
    <source>
        <dbReference type="ARBA" id="ARBA00022692"/>
    </source>
</evidence>
<accession>A0ABV4UGC2</accession>
<evidence type="ECO:0000256" key="1">
    <source>
        <dbReference type="ARBA" id="ARBA00004141"/>
    </source>
</evidence>
<keyword evidence="2" id="KW-0813">Transport</keyword>
<proteinExistence type="predicted"/>
<comment type="caution">
    <text evidence="7">The sequence shown here is derived from an EMBL/GenBank/DDBJ whole genome shotgun (WGS) entry which is preliminary data.</text>
</comment>
<dbReference type="EMBL" id="JBEUWX010000002">
    <property type="protein sequence ID" value="MFA9950285.1"/>
    <property type="molecule type" value="Genomic_DNA"/>
</dbReference>
<evidence type="ECO:0000313" key="8">
    <source>
        <dbReference type="Proteomes" id="UP001574673"/>
    </source>
</evidence>
<keyword evidence="3 6" id="KW-0812">Transmembrane</keyword>
<reference evidence="8" key="1">
    <citation type="submission" date="2024-06" db="EMBL/GenBank/DDBJ databases">
        <title>Radixoralia hellwigii gen. nov., sp nov., isolated from a root canal in the human oral cavity.</title>
        <authorList>
            <person name="Bartsch S."/>
            <person name="Wittmer A."/>
            <person name="Schulz A.-K."/>
            <person name="Neumann-Schaal M."/>
            <person name="Wolf J."/>
            <person name="Gronow S."/>
            <person name="Tennert C."/>
            <person name="Haecker G."/>
            <person name="Cieplik F."/>
            <person name="Al-Ahmad A."/>
        </authorList>
    </citation>
    <scope>NUCLEOTIDE SEQUENCE [LARGE SCALE GENOMIC DNA]</scope>
    <source>
        <strain evidence="8">Wk13</strain>
    </source>
</reference>
<keyword evidence="5 6" id="KW-0472">Membrane</keyword>
<evidence type="ECO:0000256" key="5">
    <source>
        <dbReference type="ARBA" id="ARBA00023136"/>
    </source>
</evidence>
<feature type="transmembrane region" description="Helical" evidence="6">
    <location>
        <begin position="311"/>
        <end position="332"/>
    </location>
</feature>
<dbReference type="PANTHER" id="PTHR11101">
    <property type="entry name" value="PHOSPHATE TRANSPORTER"/>
    <property type="match status" value="1"/>
</dbReference>
<feature type="transmembrane region" description="Helical" evidence="6">
    <location>
        <begin position="84"/>
        <end position="105"/>
    </location>
</feature>
<protein>
    <submittedName>
        <fullName evidence="7">Inorganic phosphate transporter</fullName>
    </submittedName>
</protein>
<evidence type="ECO:0000313" key="7">
    <source>
        <dbReference type="EMBL" id="MFA9950285.1"/>
    </source>
</evidence>
<keyword evidence="4 6" id="KW-1133">Transmembrane helix</keyword>
<feature type="transmembrane region" description="Helical" evidence="6">
    <location>
        <begin position="45"/>
        <end position="63"/>
    </location>
</feature>
<evidence type="ECO:0000256" key="4">
    <source>
        <dbReference type="ARBA" id="ARBA00022989"/>
    </source>
</evidence>
<keyword evidence="8" id="KW-1185">Reference proteome</keyword>